<organism evidence="3 4">
    <name type="scientific">Georgenia yuyongxinii</name>
    <dbReference type="NCBI Taxonomy" id="2589797"/>
    <lineage>
        <taxon>Bacteria</taxon>
        <taxon>Bacillati</taxon>
        <taxon>Actinomycetota</taxon>
        <taxon>Actinomycetes</taxon>
        <taxon>Micrococcales</taxon>
        <taxon>Bogoriellaceae</taxon>
        <taxon>Georgenia</taxon>
    </lineage>
</organism>
<feature type="compositionally biased region" description="Basic and acidic residues" evidence="1">
    <location>
        <begin position="36"/>
        <end position="46"/>
    </location>
</feature>
<evidence type="ECO:0000313" key="4">
    <source>
        <dbReference type="Proteomes" id="UP000314616"/>
    </source>
</evidence>
<evidence type="ECO:0000256" key="2">
    <source>
        <dbReference type="SAM" id="Phobius"/>
    </source>
</evidence>
<keyword evidence="2" id="KW-0812">Transmembrane</keyword>
<dbReference type="RefSeq" id="WP_139927008.1">
    <property type="nucleotide sequence ID" value="NZ_CP040915.1"/>
</dbReference>
<evidence type="ECO:0000313" key="3">
    <source>
        <dbReference type="EMBL" id="QDC23566.1"/>
    </source>
</evidence>
<feature type="region of interest" description="Disordered" evidence="1">
    <location>
        <begin position="345"/>
        <end position="371"/>
    </location>
</feature>
<dbReference type="AlphaFoldDB" id="A0A5B8C6L0"/>
<gene>
    <name evidence="3" type="ORF">FE374_02030</name>
</gene>
<feature type="transmembrane region" description="Helical" evidence="2">
    <location>
        <begin position="325"/>
        <end position="342"/>
    </location>
</feature>
<feature type="compositionally biased region" description="Basic and acidic residues" evidence="1">
    <location>
        <begin position="346"/>
        <end position="362"/>
    </location>
</feature>
<feature type="compositionally biased region" description="Low complexity" evidence="1">
    <location>
        <begin position="158"/>
        <end position="171"/>
    </location>
</feature>
<keyword evidence="2" id="KW-1133">Transmembrane helix</keyword>
<accession>A0A5B8C6L0</accession>
<feature type="transmembrane region" description="Helical" evidence="2">
    <location>
        <begin position="246"/>
        <end position="263"/>
    </location>
</feature>
<name>A0A5B8C6L0_9MICO</name>
<dbReference type="OrthoDB" id="3256579at2"/>
<proteinExistence type="predicted"/>
<feature type="region of interest" description="Disordered" evidence="1">
    <location>
        <begin position="1"/>
        <end position="52"/>
    </location>
</feature>
<keyword evidence="2" id="KW-0472">Membrane</keyword>
<dbReference type="EMBL" id="CP040915">
    <property type="protein sequence ID" value="QDC23566.1"/>
    <property type="molecule type" value="Genomic_DNA"/>
</dbReference>
<feature type="transmembrane region" description="Helical" evidence="2">
    <location>
        <begin position="270"/>
        <end position="289"/>
    </location>
</feature>
<dbReference type="KEGG" id="gyu:FE374_02030"/>
<protein>
    <submittedName>
        <fullName evidence="3">Uncharacterized protein</fullName>
    </submittedName>
</protein>
<feature type="transmembrane region" description="Helical" evidence="2">
    <location>
        <begin position="208"/>
        <end position="226"/>
    </location>
</feature>
<evidence type="ECO:0000256" key="1">
    <source>
        <dbReference type="SAM" id="MobiDB-lite"/>
    </source>
</evidence>
<feature type="region of interest" description="Disordered" evidence="1">
    <location>
        <begin position="64"/>
        <end position="90"/>
    </location>
</feature>
<reference evidence="3 4" key="1">
    <citation type="submission" date="2019-05" db="EMBL/GenBank/DDBJ databases">
        <title>Georgenia *** sp. nov., and Georgenia *** sp. nov., isolated from the intestinal contents of plateau pika (Ochotona curzoniae) in the Qinghai-Tibet plateau of China.</title>
        <authorList>
            <person name="Tian Z."/>
        </authorList>
    </citation>
    <scope>NUCLEOTIDE SEQUENCE [LARGE SCALE GENOMIC DNA]</scope>
    <source>
        <strain evidence="3 4">Z443</strain>
    </source>
</reference>
<sequence>MTTSSPARPDDADGTAPAEATGQADDGLGDGAAAPTRRELLGGTDRDDLESTAVRRQRLLGLLDEPTRADEVAGEVTGAGDRADAPRVADQPLTVLGSAAAGASTTQTLTGRAIASTTGGSTDVEQAGVEQAGVEQAGVEQAGVEQAGARAGRWNPVAAGSPEPAPANGSPAAPPAPHLRARWLDDPDPTDVALAGAEQARPRSRTAAHWWGLALSVVLAPIGWFLLTDAGARLASAPGALDPVGLAELTCGLLVAAVVILTARWSSPGVIVVGAVTFLAAALFLAFPVDAGDLLRPALDELHGRGSLAGNLATHLVADLESGRLAASGLFLVLLGVVSHGARRQGRSEERTRRQLARRDLPGRAARHGAR</sequence>
<feature type="region of interest" description="Disordered" evidence="1">
    <location>
        <begin position="154"/>
        <end position="177"/>
    </location>
</feature>
<dbReference type="Proteomes" id="UP000314616">
    <property type="component" value="Chromosome"/>
</dbReference>
<feature type="compositionally biased region" description="Low complexity" evidence="1">
    <location>
        <begin position="22"/>
        <end position="34"/>
    </location>
</feature>